<geneLocation type="plasmid" evidence="1 2">
    <name>IRBL74_p</name>
</geneLocation>
<evidence type="ECO:0000313" key="2">
    <source>
        <dbReference type="Proteomes" id="UP000016944"/>
    </source>
</evidence>
<name>U4Q5A1_9HYPH</name>
<accession>U4Q5A1</accession>
<gene>
    <name evidence="1" type="ORF">BN877_p0684</name>
</gene>
<proteinExistence type="predicted"/>
<reference evidence="1 2" key="1">
    <citation type="journal article" date="2013" name="Genome Announc.">
        <title>Complete Genome Sequence of the Sesbania Symbiont and Rice Growth-Promoting Endophyte Rhizobium sp. Strain IRBG74.</title>
        <authorList>
            <person name="Crook M.B."/>
            <person name="Mitra S."/>
            <person name="Ane J.M."/>
            <person name="Sadowsky M.J."/>
            <person name="Gyaneshwar P."/>
        </authorList>
    </citation>
    <scope>NUCLEOTIDE SEQUENCE [LARGE SCALE GENOMIC DNA]</scope>
    <source>
        <strain evidence="1 2">IRBG74</strain>
        <plasmid evidence="2">IRBL74_p</plasmid>
    </source>
</reference>
<organism evidence="1 2">
    <name type="scientific">Agrobacterium pusense</name>
    <dbReference type="NCBI Taxonomy" id="648995"/>
    <lineage>
        <taxon>Bacteria</taxon>
        <taxon>Pseudomonadati</taxon>
        <taxon>Pseudomonadota</taxon>
        <taxon>Alphaproteobacteria</taxon>
        <taxon>Hyphomicrobiales</taxon>
        <taxon>Rhizobiaceae</taxon>
        <taxon>Rhizobium/Agrobacterium group</taxon>
        <taxon>Agrobacterium</taxon>
    </lineage>
</organism>
<protein>
    <submittedName>
        <fullName evidence="1">Uncharacterized protein</fullName>
    </submittedName>
</protein>
<dbReference type="EMBL" id="HG518324">
    <property type="protein sequence ID" value="CDI12398.1"/>
    <property type="molecule type" value="Genomic_DNA"/>
</dbReference>
<evidence type="ECO:0000313" key="1">
    <source>
        <dbReference type="EMBL" id="CDI12398.1"/>
    </source>
</evidence>
<dbReference type="AlphaFoldDB" id="U4Q5A1"/>
<dbReference type="HOGENOM" id="CLU_2424865_0_0_5"/>
<sequence>MLAITPVALARFRIMLRIVARVGGERSRDVDAFLELAVLIAAHITLVGPGINQFTLAHDRPPLLGFVTGNVRRRKKMHPNQASSADSHNEW</sequence>
<dbReference type="KEGG" id="rir:BN877_p0684"/>
<dbReference type="Proteomes" id="UP000016944">
    <property type="component" value="Plasmid IRBL74_p"/>
</dbReference>
<keyword evidence="1" id="KW-0614">Plasmid</keyword>